<proteinExistence type="predicted"/>
<sequence length="86" mass="9475">MTKASVLKNEYNAYGIESNKNKHYGTLSIVTHDGLSNKRNNKQMFLNMVYALPSLQWLLRIVSAYSEPAGATFLAVGVPILQSASV</sequence>
<dbReference type="EMBL" id="BMAU01021394">
    <property type="protein sequence ID" value="GFY30804.1"/>
    <property type="molecule type" value="Genomic_DNA"/>
</dbReference>
<protein>
    <submittedName>
        <fullName evidence="1">Uncharacterized protein</fullName>
    </submittedName>
</protein>
<organism evidence="1 2">
    <name type="scientific">Trichonephila clavipes</name>
    <name type="common">Golden silk orbweaver</name>
    <name type="synonym">Nephila clavipes</name>
    <dbReference type="NCBI Taxonomy" id="2585209"/>
    <lineage>
        <taxon>Eukaryota</taxon>
        <taxon>Metazoa</taxon>
        <taxon>Ecdysozoa</taxon>
        <taxon>Arthropoda</taxon>
        <taxon>Chelicerata</taxon>
        <taxon>Arachnida</taxon>
        <taxon>Araneae</taxon>
        <taxon>Araneomorphae</taxon>
        <taxon>Entelegynae</taxon>
        <taxon>Araneoidea</taxon>
        <taxon>Nephilidae</taxon>
        <taxon>Trichonephila</taxon>
    </lineage>
</organism>
<comment type="caution">
    <text evidence="1">The sequence shown here is derived from an EMBL/GenBank/DDBJ whole genome shotgun (WGS) entry which is preliminary data.</text>
</comment>
<name>A0A8X6W9Q6_TRICX</name>
<evidence type="ECO:0000313" key="1">
    <source>
        <dbReference type="EMBL" id="GFY30804.1"/>
    </source>
</evidence>
<keyword evidence="2" id="KW-1185">Reference proteome</keyword>
<evidence type="ECO:0000313" key="2">
    <source>
        <dbReference type="Proteomes" id="UP000887159"/>
    </source>
</evidence>
<accession>A0A8X6W9Q6</accession>
<dbReference type="Proteomes" id="UP000887159">
    <property type="component" value="Unassembled WGS sequence"/>
</dbReference>
<reference evidence="1" key="1">
    <citation type="submission" date="2020-08" db="EMBL/GenBank/DDBJ databases">
        <title>Multicomponent nature underlies the extraordinary mechanical properties of spider dragline silk.</title>
        <authorList>
            <person name="Kono N."/>
            <person name="Nakamura H."/>
            <person name="Mori M."/>
            <person name="Yoshida Y."/>
            <person name="Ohtoshi R."/>
            <person name="Malay A.D."/>
            <person name="Moran D.A.P."/>
            <person name="Tomita M."/>
            <person name="Numata K."/>
            <person name="Arakawa K."/>
        </authorList>
    </citation>
    <scope>NUCLEOTIDE SEQUENCE</scope>
</reference>
<dbReference type="AlphaFoldDB" id="A0A8X6W9Q6"/>
<gene>
    <name evidence="1" type="ORF">TNCV_3119641</name>
</gene>